<dbReference type="EMBL" id="CP048654">
    <property type="protein sequence ID" value="QOW43742.1"/>
    <property type="molecule type" value="Genomic_DNA"/>
</dbReference>
<reference evidence="5 7" key="2">
    <citation type="submission" date="2020-02" db="EMBL/GenBank/DDBJ databases">
        <title>Tigecycline-resistant Acinetobacter species from pigs and migratory birds.</title>
        <authorList>
            <person name="Chen C."/>
            <person name="Sun J."/>
            <person name="Liao X.-P."/>
            <person name="Liu Y.-H."/>
        </authorList>
    </citation>
    <scope>NUCLEOTIDE SEQUENCE [LARGE SCALE GENOMIC DNA]</scope>
    <source>
        <strain evidence="5 7">C15_T</strain>
    </source>
</reference>
<evidence type="ECO:0000256" key="1">
    <source>
        <dbReference type="ARBA" id="ARBA00010074"/>
    </source>
</evidence>
<dbReference type="KEGG" id="aid:CTZ23_04625"/>
<dbReference type="AlphaFoldDB" id="A0A0F3LLG4"/>
<dbReference type="InterPro" id="IPR036192">
    <property type="entry name" value="Cell_div_ZapA-like_sf"/>
</dbReference>
<accession>A0A0F3LLG4</accession>
<dbReference type="Pfam" id="PF05164">
    <property type="entry name" value="ZapA"/>
    <property type="match status" value="1"/>
</dbReference>
<dbReference type="STRING" id="756892.GCA_001922645_00382"/>
<evidence type="ECO:0000313" key="4">
    <source>
        <dbReference type="EMBL" id="QIC69702.1"/>
    </source>
</evidence>
<evidence type="ECO:0000256" key="2">
    <source>
        <dbReference type="ARBA" id="ARBA00023054"/>
    </source>
</evidence>
<sequence length="95" mass="11046">MSEQIPVDLRVLGHSFKLATTLEKRADLERAAELLNEKYDEFRRKAPRMEPSKLIIMVALELMQEVLSMNKSLQEYAHCERLLATILEEVETLTE</sequence>
<organism evidence="4 6">
    <name type="scientific">Acinetobacter indicus</name>
    <dbReference type="NCBI Taxonomy" id="756892"/>
    <lineage>
        <taxon>Bacteria</taxon>
        <taxon>Pseudomonadati</taxon>
        <taxon>Pseudomonadota</taxon>
        <taxon>Gammaproteobacteria</taxon>
        <taxon>Moraxellales</taxon>
        <taxon>Moraxellaceae</taxon>
        <taxon>Acinetobacter</taxon>
    </lineage>
</organism>
<gene>
    <name evidence="4" type="ORF">FSC09_04420</name>
    <name evidence="5" type="ORF">G0027_13385</name>
</gene>
<dbReference type="EMBL" id="CP044455">
    <property type="protein sequence ID" value="QIC69702.1"/>
    <property type="molecule type" value="Genomic_DNA"/>
</dbReference>
<name>A0A0F3LLG4_9GAMM</name>
<dbReference type="RefSeq" id="WP_005179243.1">
    <property type="nucleotide sequence ID" value="NZ_CP024620.2"/>
</dbReference>
<evidence type="ECO:0000313" key="7">
    <source>
        <dbReference type="Proteomes" id="UP000593812"/>
    </source>
</evidence>
<protein>
    <submittedName>
        <fullName evidence="4">Cell division protein ZapA</fullName>
    </submittedName>
</protein>
<dbReference type="InterPro" id="IPR042233">
    <property type="entry name" value="Cell_div_ZapA_N"/>
</dbReference>
<dbReference type="InterPro" id="IPR007838">
    <property type="entry name" value="Cell_div_ZapA-like"/>
</dbReference>
<keyword evidence="4" id="KW-0131">Cell cycle</keyword>
<dbReference type="GO" id="GO:0051301">
    <property type="term" value="P:cell division"/>
    <property type="evidence" value="ECO:0007669"/>
    <property type="project" value="UniProtKB-KW"/>
</dbReference>
<feature type="coiled-coil region" evidence="3">
    <location>
        <begin position="18"/>
        <end position="45"/>
    </location>
</feature>
<evidence type="ECO:0000313" key="6">
    <source>
        <dbReference type="Proteomes" id="UP000503440"/>
    </source>
</evidence>
<evidence type="ECO:0000313" key="5">
    <source>
        <dbReference type="EMBL" id="QOW43742.1"/>
    </source>
</evidence>
<evidence type="ECO:0000256" key="3">
    <source>
        <dbReference type="SAM" id="Coils"/>
    </source>
</evidence>
<keyword evidence="4" id="KW-0132">Cell division</keyword>
<dbReference type="Proteomes" id="UP000503440">
    <property type="component" value="Chromosome"/>
</dbReference>
<dbReference type="SUPFAM" id="SSF102829">
    <property type="entry name" value="Cell division protein ZapA-like"/>
    <property type="match status" value="1"/>
</dbReference>
<reference evidence="4 6" key="1">
    <citation type="submission" date="2019-09" db="EMBL/GenBank/DDBJ databases">
        <title>Non-baumannii Acinetobacter spp. carrying blaNDM-1 isolated in China.</title>
        <authorList>
            <person name="Cui C."/>
            <person name="Chen C."/>
            <person name="Sun J."/>
            <person name="Liu Y."/>
        </authorList>
    </citation>
    <scope>NUCLEOTIDE SEQUENCE [LARGE SCALE GENOMIC DNA]</scope>
    <source>
        <strain evidence="4 6">B18</strain>
    </source>
</reference>
<comment type="similarity">
    <text evidence="1">Belongs to the ZapA family. Type 1 subfamily.</text>
</comment>
<proteinExistence type="inferred from homology"/>
<keyword evidence="2 3" id="KW-0175">Coiled coil</keyword>
<dbReference type="Gene3D" id="3.30.160.880">
    <property type="entry name" value="Cell division protein ZapA protomer, N-terminal domain"/>
    <property type="match status" value="1"/>
</dbReference>
<dbReference type="Proteomes" id="UP000593812">
    <property type="component" value="Chromosome"/>
</dbReference>